<keyword evidence="1" id="KW-0175">Coiled coil</keyword>
<dbReference type="Proteomes" id="UP000238220">
    <property type="component" value="Unassembled WGS sequence"/>
</dbReference>
<sequence>MAMPGAGQLSPALVPLHIQTRRIPQGCDGNGHNVIGHNVIHNVMASVTEVHMSVSYELVVQVVEELKRKGERVSVRTVHAVIKQGWVSIQQHLQKYREQAVSADEAESAELTPALLKLLREEVTKHRRDAVAKSAAELEVAREEVEDLLREAERLTAEVETATSNLRAAEVERERMAGEAGQLRAHAEKLQERLDEERAAAEQGRVNLARARLQMSGNEDLIQALRQDIDARRAEVEAERTSRVASDKDRAAATAALEALQDRLSDLVGRVQAAEAERATLQKGLESERALRHAAERERDTAVERATAAVARAEDLATRERELRTRL</sequence>
<evidence type="ECO:0000313" key="4">
    <source>
        <dbReference type="Proteomes" id="UP000238220"/>
    </source>
</evidence>
<feature type="coiled-coil region" evidence="1">
    <location>
        <begin position="131"/>
        <end position="207"/>
    </location>
</feature>
<keyword evidence="4" id="KW-1185">Reference proteome</keyword>
<evidence type="ECO:0000313" key="3">
    <source>
        <dbReference type="EMBL" id="PPE72735.1"/>
    </source>
</evidence>
<reference evidence="3 4" key="1">
    <citation type="submission" date="2018-02" db="EMBL/GenBank/DDBJ databases">
        <title>Genome sequencing of Solimonas sp. HR-BB.</title>
        <authorList>
            <person name="Lee Y."/>
            <person name="Jeon C.O."/>
        </authorList>
    </citation>
    <scope>NUCLEOTIDE SEQUENCE [LARGE SCALE GENOMIC DNA]</scope>
    <source>
        <strain evidence="3 4">HR-BB</strain>
    </source>
</reference>
<comment type="caution">
    <text evidence="3">The sequence shown here is derived from an EMBL/GenBank/DDBJ whole genome shotgun (WGS) entry which is preliminary data.</text>
</comment>
<feature type="coiled-coil region" evidence="1">
    <location>
        <begin position="250"/>
        <end position="291"/>
    </location>
</feature>
<organism evidence="3 4">
    <name type="scientific">Solimonas fluminis</name>
    <dbReference type="NCBI Taxonomy" id="2086571"/>
    <lineage>
        <taxon>Bacteria</taxon>
        <taxon>Pseudomonadati</taxon>
        <taxon>Pseudomonadota</taxon>
        <taxon>Gammaproteobacteria</taxon>
        <taxon>Nevskiales</taxon>
        <taxon>Nevskiaceae</taxon>
        <taxon>Solimonas</taxon>
    </lineage>
</organism>
<dbReference type="Pfam" id="PF11740">
    <property type="entry name" value="KfrA_N"/>
    <property type="match status" value="1"/>
</dbReference>
<proteinExistence type="predicted"/>
<name>A0A2S5TCP0_9GAMM</name>
<dbReference type="AlphaFoldDB" id="A0A2S5TCP0"/>
<dbReference type="InterPro" id="IPR021104">
    <property type="entry name" value="KfrA_DNA-bd_N"/>
</dbReference>
<evidence type="ECO:0000256" key="1">
    <source>
        <dbReference type="SAM" id="Coils"/>
    </source>
</evidence>
<feature type="domain" description="KfrA N-terminal DNA-binding" evidence="2">
    <location>
        <begin position="56"/>
        <end position="168"/>
    </location>
</feature>
<dbReference type="EMBL" id="PSNW01000010">
    <property type="protein sequence ID" value="PPE72735.1"/>
    <property type="molecule type" value="Genomic_DNA"/>
</dbReference>
<accession>A0A2S5TCP0</accession>
<protein>
    <recommendedName>
        <fullName evidence="2">KfrA N-terminal DNA-binding domain-containing protein</fullName>
    </recommendedName>
</protein>
<evidence type="ECO:0000259" key="2">
    <source>
        <dbReference type="Pfam" id="PF11740"/>
    </source>
</evidence>
<gene>
    <name evidence="3" type="ORF">C3942_16940</name>
</gene>